<keyword evidence="1" id="KW-0812">Transmembrane</keyword>
<evidence type="ECO:0000256" key="1">
    <source>
        <dbReference type="SAM" id="Phobius"/>
    </source>
</evidence>
<feature type="transmembrane region" description="Helical" evidence="1">
    <location>
        <begin position="27"/>
        <end position="45"/>
    </location>
</feature>
<dbReference type="AlphaFoldDB" id="A0A445E7T4"/>
<dbReference type="PANTHER" id="PTHR33564:SF8">
    <property type="entry name" value="TRANSMEMBRANE PROTEIN"/>
    <property type="match status" value="1"/>
</dbReference>
<proteinExistence type="predicted"/>
<name>A0A445E7T4_ARAHY</name>
<reference evidence="2 3" key="1">
    <citation type="submission" date="2019-01" db="EMBL/GenBank/DDBJ databases">
        <title>Sequencing of cultivated peanut Arachis hypogaea provides insights into genome evolution and oil improvement.</title>
        <authorList>
            <person name="Chen X."/>
        </authorList>
    </citation>
    <scope>NUCLEOTIDE SEQUENCE [LARGE SCALE GENOMIC DNA]</scope>
    <source>
        <strain evidence="3">cv. Fuhuasheng</strain>
        <tissue evidence="2">Leaves</tissue>
    </source>
</reference>
<accession>A0A445E7T4</accession>
<keyword evidence="1" id="KW-1133">Transmembrane helix</keyword>
<comment type="caution">
    <text evidence="2">The sequence shown here is derived from an EMBL/GenBank/DDBJ whole genome shotgun (WGS) entry which is preliminary data.</text>
</comment>
<keyword evidence="3" id="KW-1185">Reference proteome</keyword>
<dbReference type="EMBL" id="SDMP01000002">
    <property type="protein sequence ID" value="RYR71491.1"/>
    <property type="molecule type" value="Genomic_DNA"/>
</dbReference>
<keyword evidence="1" id="KW-0472">Membrane</keyword>
<protein>
    <submittedName>
        <fullName evidence="2">Uncharacterized protein</fullName>
    </submittedName>
</protein>
<organism evidence="2 3">
    <name type="scientific">Arachis hypogaea</name>
    <name type="common">Peanut</name>
    <dbReference type="NCBI Taxonomy" id="3818"/>
    <lineage>
        <taxon>Eukaryota</taxon>
        <taxon>Viridiplantae</taxon>
        <taxon>Streptophyta</taxon>
        <taxon>Embryophyta</taxon>
        <taxon>Tracheophyta</taxon>
        <taxon>Spermatophyta</taxon>
        <taxon>Magnoliopsida</taxon>
        <taxon>eudicotyledons</taxon>
        <taxon>Gunneridae</taxon>
        <taxon>Pentapetalae</taxon>
        <taxon>rosids</taxon>
        <taxon>fabids</taxon>
        <taxon>Fabales</taxon>
        <taxon>Fabaceae</taxon>
        <taxon>Papilionoideae</taxon>
        <taxon>50 kb inversion clade</taxon>
        <taxon>dalbergioids sensu lato</taxon>
        <taxon>Dalbergieae</taxon>
        <taxon>Pterocarpus clade</taxon>
        <taxon>Arachis</taxon>
    </lineage>
</organism>
<dbReference type="PANTHER" id="PTHR33564">
    <property type="entry name" value="TRANSMEMBRANE PROTEIN"/>
    <property type="match status" value="1"/>
</dbReference>
<gene>
    <name evidence="2" type="ORF">Ahy_A02g005745</name>
</gene>
<sequence>MIPTKFNFNFSIRTNRKREKMENNSSMKIGVMTVFAVSGSMVLLIHRVHKHMLKNFLEKFEVEICGYTPHDEHKSLDESPKKHQIKKKVRFAEYVLEFPIEKTQHIMKDDKVLVGERVQNCGCEELKDIMPYTNNM</sequence>
<evidence type="ECO:0000313" key="3">
    <source>
        <dbReference type="Proteomes" id="UP000289738"/>
    </source>
</evidence>
<evidence type="ECO:0000313" key="2">
    <source>
        <dbReference type="EMBL" id="RYR71491.1"/>
    </source>
</evidence>
<dbReference type="Proteomes" id="UP000289738">
    <property type="component" value="Chromosome A02"/>
</dbReference>